<accession>A0A0G1MHA6</accession>
<dbReference type="GO" id="GO:0016787">
    <property type="term" value="F:hydrolase activity"/>
    <property type="evidence" value="ECO:0007669"/>
    <property type="project" value="UniProtKB-KW"/>
</dbReference>
<evidence type="ECO:0000256" key="1">
    <source>
        <dbReference type="ARBA" id="ARBA00022801"/>
    </source>
</evidence>
<dbReference type="PANTHER" id="PTHR10885:SF0">
    <property type="entry name" value="ISOPENTENYL-DIPHOSPHATE DELTA-ISOMERASE"/>
    <property type="match status" value="1"/>
</dbReference>
<dbReference type="PANTHER" id="PTHR10885">
    <property type="entry name" value="ISOPENTENYL-DIPHOSPHATE DELTA-ISOMERASE"/>
    <property type="match status" value="1"/>
</dbReference>
<dbReference type="AlphaFoldDB" id="A0A0G1MHA6"/>
<evidence type="ECO:0000313" key="4">
    <source>
        <dbReference type="Proteomes" id="UP000034154"/>
    </source>
</evidence>
<dbReference type="Proteomes" id="UP000034154">
    <property type="component" value="Unassembled WGS sequence"/>
</dbReference>
<sequence length="161" mass="18762">MLEFLDVVNQQDEVIGQAERAEIYQKRLCHRIVHVLIFNSQNQMALQLRSDQVSFCPNHWSTAVGGHVQAGENYEEAALREFQEEVGKTSQIEFFSKDFYEAAGSPNKFLVTFKSQLELLDKIACPDVVQIKFFELAEIRQMIERGEKFHPELLFLLKKYF</sequence>
<proteinExistence type="predicted"/>
<evidence type="ECO:0000313" key="3">
    <source>
        <dbReference type="EMBL" id="KKT71374.1"/>
    </source>
</evidence>
<evidence type="ECO:0000259" key="2">
    <source>
        <dbReference type="PROSITE" id="PS51462"/>
    </source>
</evidence>
<dbReference type="InterPro" id="IPR020084">
    <property type="entry name" value="NUDIX_hydrolase_CS"/>
</dbReference>
<dbReference type="InterPro" id="IPR015797">
    <property type="entry name" value="NUDIX_hydrolase-like_dom_sf"/>
</dbReference>
<dbReference type="Gene3D" id="3.90.79.10">
    <property type="entry name" value="Nucleoside Triphosphate Pyrophosphohydrolase"/>
    <property type="match status" value="1"/>
</dbReference>
<gene>
    <name evidence="3" type="ORF">UW63_C0018G0009</name>
</gene>
<protein>
    <submittedName>
        <fullName evidence="3">NTP pyrophosphohydrolases including oxidative damage repair enzyme</fullName>
    </submittedName>
</protein>
<organism evidence="3 4">
    <name type="scientific">Candidatus Uhrbacteria bacterium GW2011_GWF2_44_350</name>
    <dbReference type="NCBI Taxonomy" id="1619000"/>
    <lineage>
        <taxon>Bacteria</taxon>
        <taxon>Candidatus Uhriibacteriota</taxon>
    </lineage>
</organism>
<dbReference type="Pfam" id="PF00293">
    <property type="entry name" value="NUDIX"/>
    <property type="match status" value="1"/>
</dbReference>
<reference evidence="3 4" key="1">
    <citation type="journal article" date="2015" name="Nature">
        <title>rRNA introns, odd ribosomes, and small enigmatic genomes across a large radiation of phyla.</title>
        <authorList>
            <person name="Brown C.T."/>
            <person name="Hug L.A."/>
            <person name="Thomas B.C."/>
            <person name="Sharon I."/>
            <person name="Castelle C.J."/>
            <person name="Singh A."/>
            <person name="Wilkins M.J."/>
            <person name="Williams K.H."/>
            <person name="Banfield J.F."/>
        </authorList>
    </citation>
    <scope>NUCLEOTIDE SEQUENCE [LARGE SCALE GENOMIC DNA]</scope>
</reference>
<comment type="caution">
    <text evidence="3">The sequence shown here is derived from an EMBL/GenBank/DDBJ whole genome shotgun (WGS) entry which is preliminary data.</text>
</comment>
<keyword evidence="1 3" id="KW-0378">Hydrolase</keyword>
<dbReference type="SUPFAM" id="SSF55811">
    <property type="entry name" value="Nudix"/>
    <property type="match status" value="1"/>
</dbReference>
<dbReference type="PROSITE" id="PS00893">
    <property type="entry name" value="NUDIX_BOX"/>
    <property type="match status" value="1"/>
</dbReference>
<name>A0A0G1MHA6_9BACT</name>
<feature type="domain" description="Nudix hydrolase" evidence="2">
    <location>
        <begin position="28"/>
        <end position="157"/>
    </location>
</feature>
<dbReference type="EMBL" id="LCJB01000018">
    <property type="protein sequence ID" value="KKT71374.1"/>
    <property type="molecule type" value="Genomic_DNA"/>
</dbReference>
<dbReference type="PROSITE" id="PS51462">
    <property type="entry name" value="NUDIX"/>
    <property type="match status" value="1"/>
</dbReference>
<dbReference type="InterPro" id="IPR000086">
    <property type="entry name" value="NUDIX_hydrolase_dom"/>
</dbReference>